<comment type="caution">
    <text evidence="1">The sequence shown here is derived from an EMBL/GenBank/DDBJ whole genome shotgun (WGS) entry which is preliminary data.</text>
</comment>
<evidence type="ECO:0000313" key="2">
    <source>
        <dbReference type="Proteomes" id="UP001501231"/>
    </source>
</evidence>
<dbReference type="Gene3D" id="3.90.180.10">
    <property type="entry name" value="Medium-chain alcohol dehydrogenases, catalytic domain"/>
    <property type="match status" value="1"/>
</dbReference>
<gene>
    <name evidence="1" type="ORF">GCM10010191_21800</name>
</gene>
<dbReference type="EMBL" id="BAAARW010000008">
    <property type="protein sequence ID" value="GAA2412101.1"/>
    <property type="molecule type" value="Genomic_DNA"/>
</dbReference>
<accession>A0ABP5VUB2</accession>
<evidence type="ECO:0008006" key="3">
    <source>
        <dbReference type="Google" id="ProtNLM"/>
    </source>
</evidence>
<dbReference type="Pfam" id="PF13602">
    <property type="entry name" value="ADH_zinc_N_2"/>
    <property type="match status" value="1"/>
</dbReference>
<proteinExistence type="predicted"/>
<keyword evidence="2" id="KW-1185">Reference proteome</keyword>
<evidence type="ECO:0000313" key="1">
    <source>
        <dbReference type="EMBL" id="GAA2412101.1"/>
    </source>
</evidence>
<sequence length="73" mass="8102">MLMERSLSLSGGDLRHFMQTSEEMLSRANAVIEGIENGWLKPRISRVLPLADAAEAHRLLGDRQTIGKILLST</sequence>
<organism evidence="1 2">
    <name type="scientific">Actinomadura vinacea</name>
    <dbReference type="NCBI Taxonomy" id="115336"/>
    <lineage>
        <taxon>Bacteria</taxon>
        <taxon>Bacillati</taxon>
        <taxon>Actinomycetota</taxon>
        <taxon>Actinomycetes</taxon>
        <taxon>Streptosporangiales</taxon>
        <taxon>Thermomonosporaceae</taxon>
        <taxon>Actinomadura</taxon>
    </lineage>
</organism>
<protein>
    <recommendedName>
        <fullName evidence="3">Zinc-binding dehydrogenase</fullName>
    </recommendedName>
</protein>
<reference evidence="2" key="1">
    <citation type="journal article" date="2019" name="Int. J. Syst. Evol. Microbiol.">
        <title>The Global Catalogue of Microorganisms (GCM) 10K type strain sequencing project: providing services to taxonomists for standard genome sequencing and annotation.</title>
        <authorList>
            <consortium name="The Broad Institute Genomics Platform"/>
            <consortium name="The Broad Institute Genome Sequencing Center for Infectious Disease"/>
            <person name="Wu L."/>
            <person name="Ma J."/>
        </authorList>
    </citation>
    <scope>NUCLEOTIDE SEQUENCE [LARGE SCALE GENOMIC DNA]</scope>
    <source>
        <strain evidence="2">JCM 3325</strain>
    </source>
</reference>
<dbReference type="Proteomes" id="UP001501231">
    <property type="component" value="Unassembled WGS sequence"/>
</dbReference>
<name>A0ABP5VUB2_9ACTN</name>
<dbReference type="Gene3D" id="3.40.50.720">
    <property type="entry name" value="NAD(P)-binding Rossmann-like Domain"/>
    <property type="match status" value="1"/>
</dbReference>